<feature type="transmembrane region" description="Helical" evidence="8">
    <location>
        <begin position="330"/>
        <end position="355"/>
    </location>
</feature>
<feature type="transmembrane region" description="Helical" evidence="8">
    <location>
        <begin position="274"/>
        <end position="295"/>
    </location>
</feature>
<protein>
    <recommendedName>
        <fullName evidence="9">Amino acid permease/ SLC12A domain-containing protein</fullName>
    </recommendedName>
</protein>
<dbReference type="AlphaFoldDB" id="Q0CBA6"/>
<feature type="transmembrane region" description="Helical" evidence="8">
    <location>
        <begin position="375"/>
        <end position="394"/>
    </location>
</feature>
<evidence type="ECO:0000256" key="8">
    <source>
        <dbReference type="SAM" id="Phobius"/>
    </source>
</evidence>
<dbReference type="PANTHER" id="PTHR43341:SF9">
    <property type="entry name" value="DICARBOXYLIC AMINO ACID PERMEASE"/>
    <property type="match status" value="1"/>
</dbReference>
<accession>Q0CBA6</accession>
<feature type="transmembrane region" description="Helical" evidence="8">
    <location>
        <begin position="153"/>
        <end position="174"/>
    </location>
</feature>
<evidence type="ECO:0000259" key="9">
    <source>
        <dbReference type="Pfam" id="PF00324"/>
    </source>
</evidence>
<feature type="transmembrane region" description="Helical" evidence="8">
    <location>
        <begin position="43"/>
        <end position="64"/>
    </location>
</feature>
<dbReference type="FunFam" id="1.20.1740.10:FF:000006">
    <property type="entry name" value="General amino acid permease"/>
    <property type="match status" value="1"/>
</dbReference>
<feature type="transmembrane region" description="Helical" evidence="8">
    <location>
        <begin position="453"/>
        <end position="475"/>
    </location>
</feature>
<evidence type="ECO:0000313" key="11">
    <source>
        <dbReference type="Proteomes" id="UP000007963"/>
    </source>
</evidence>
<keyword evidence="4" id="KW-0029">Amino-acid transport</keyword>
<dbReference type="InterPro" id="IPR050524">
    <property type="entry name" value="APC_YAT"/>
</dbReference>
<name>Q0CBA6_ASPTN</name>
<dbReference type="GO" id="GO:0015171">
    <property type="term" value="F:amino acid transmembrane transporter activity"/>
    <property type="evidence" value="ECO:0007669"/>
    <property type="project" value="TreeGrafter"/>
</dbReference>
<dbReference type="InterPro" id="IPR004840">
    <property type="entry name" value="Amino_acid_permease_CS"/>
</dbReference>
<dbReference type="VEuPathDB" id="FungiDB:ATEG_09028"/>
<organism evidence="10 11">
    <name type="scientific">Aspergillus terreus (strain NIH 2624 / FGSC A1156)</name>
    <dbReference type="NCBI Taxonomy" id="341663"/>
    <lineage>
        <taxon>Eukaryota</taxon>
        <taxon>Fungi</taxon>
        <taxon>Dikarya</taxon>
        <taxon>Ascomycota</taxon>
        <taxon>Pezizomycotina</taxon>
        <taxon>Eurotiomycetes</taxon>
        <taxon>Eurotiomycetidae</taxon>
        <taxon>Eurotiales</taxon>
        <taxon>Aspergillaceae</taxon>
        <taxon>Aspergillus</taxon>
        <taxon>Aspergillus subgen. Circumdati</taxon>
    </lineage>
</organism>
<evidence type="ECO:0000313" key="10">
    <source>
        <dbReference type="EMBL" id="EAU30165.1"/>
    </source>
</evidence>
<dbReference type="PROSITE" id="PS00218">
    <property type="entry name" value="AMINO_ACID_PERMEASE_1"/>
    <property type="match status" value="1"/>
</dbReference>
<dbReference type="Pfam" id="PF00324">
    <property type="entry name" value="AA_permease"/>
    <property type="match status" value="1"/>
</dbReference>
<dbReference type="HOGENOM" id="CLU_007946_12_1_1"/>
<evidence type="ECO:0000256" key="3">
    <source>
        <dbReference type="ARBA" id="ARBA00022692"/>
    </source>
</evidence>
<feature type="transmembrane region" description="Helical" evidence="8">
    <location>
        <begin position="400"/>
        <end position="427"/>
    </location>
</feature>
<evidence type="ECO:0000256" key="7">
    <source>
        <dbReference type="SAM" id="MobiDB-lite"/>
    </source>
</evidence>
<dbReference type="STRING" id="341663.Q0CBA6"/>
<feature type="domain" description="Amino acid permease/ SLC12A" evidence="9">
    <location>
        <begin position="42"/>
        <end position="505"/>
    </location>
</feature>
<dbReference type="GeneID" id="4353649"/>
<keyword evidence="6 8" id="KW-0472">Membrane</keyword>
<dbReference type="eggNOG" id="KOG1286">
    <property type="taxonomic scope" value="Eukaryota"/>
</dbReference>
<dbReference type="RefSeq" id="XP_001217650.1">
    <property type="nucleotide sequence ID" value="XM_001217649.1"/>
</dbReference>
<keyword evidence="3 8" id="KW-0812">Transmembrane</keyword>
<feature type="transmembrane region" description="Helical" evidence="8">
    <location>
        <begin position="70"/>
        <end position="91"/>
    </location>
</feature>
<evidence type="ECO:0000256" key="2">
    <source>
        <dbReference type="ARBA" id="ARBA00022448"/>
    </source>
</evidence>
<keyword evidence="2" id="KW-0813">Transport</keyword>
<dbReference type="Proteomes" id="UP000007963">
    <property type="component" value="Unassembled WGS sequence"/>
</dbReference>
<feature type="transmembrane region" description="Helical" evidence="8">
    <location>
        <begin position="186"/>
        <end position="207"/>
    </location>
</feature>
<dbReference type="Gene3D" id="1.20.1740.10">
    <property type="entry name" value="Amino acid/polyamine transporter I"/>
    <property type="match status" value="1"/>
</dbReference>
<feature type="region of interest" description="Disordered" evidence="7">
    <location>
        <begin position="1"/>
        <end position="29"/>
    </location>
</feature>
<dbReference type="PANTHER" id="PTHR43341">
    <property type="entry name" value="AMINO ACID PERMEASE"/>
    <property type="match status" value="1"/>
</dbReference>
<sequence>MAAKIDEICPDPPPKEDIGVGSIQKTENEEKNNLHRALKDRHLSMIAIGGALGTGLLVGTGSGLAKTGPAGIFIDYSVIGAIVFMVMAALGEMTSFTPMSRGFGGYASRFVDPALGVATGYAYFFKYLLATPNQLAAAALIIEFWSGERVNPAVWITVAFVIVLLINLAGVKSFGEFEFWLSSVKILVMLGAIILLFVLALGGGPGFGRTGFRYWRAPGAFAEYKLQGSLGKFVGVWSTMLQAVYAYGGTELVAVTVAEAQNPRLAMARAVKLTFFRILVFYVLSVLFLGMVVPYNSPELAFATKSGTSAAASPFVVAIKLAKIEGLDHVVNACLLIFVISAATSDFYIATRTLYNIASDGKAPKFLTRTNGRGVPLFAMILPTLFCLLAYMSVSSGAKAVFGYLTTMVATFGMLTWISILVTHIAFTRAVKVHQIPAELFPYRAPLREWGSWAGLILLCILTITKGFEVFIHGFDYKNFIVQYIGIPVYLACLFGYKVFYNTQRVRATEVDLVTGVSIEPIEQTRARHNARWEEENSAKHPFIRVCRKVLAVLL</sequence>
<dbReference type="EMBL" id="CH476607">
    <property type="protein sequence ID" value="EAU30165.1"/>
    <property type="molecule type" value="Genomic_DNA"/>
</dbReference>
<evidence type="ECO:0000256" key="1">
    <source>
        <dbReference type="ARBA" id="ARBA00004141"/>
    </source>
</evidence>
<dbReference type="GO" id="GO:0016020">
    <property type="term" value="C:membrane"/>
    <property type="evidence" value="ECO:0007669"/>
    <property type="project" value="UniProtKB-SubCell"/>
</dbReference>
<comment type="subcellular location">
    <subcellularLocation>
        <location evidence="1">Membrane</location>
        <topology evidence="1">Multi-pass membrane protein</topology>
    </subcellularLocation>
</comment>
<evidence type="ECO:0000256" key="4">
    <source>
        <dbReference type="ARBA" id="ARBA00022970"/>
    </source>
</evidence>
<evidence type="ECO:0000256" key="5">
    <source>
        <dbReference type="ARBA" id="ARBA00022989"/>
    </source>
</evidence>
<feature type="compositionally biased region" description="Basic and acidic residues" evidence="7">
    <location>
        <begin position="1"/>
        <end position="18"/>
    </location>
</feature>
<dbReference type="PIRSF" id="PIRSF006060">
    <property type="entry name" value="AA_transporter"/>
    <property type="match status" value="1"/>
</dbReference>
<gene>
    <name evidence="10" type="ORF">ATEG_09028</name>
</gene>
<dbReference type="InterPro" id="IPR004841">
    <property type="entry name" value="AA-permease/SLC12A_dom"/>
</dbReference>
<dbReference type="OMA" id="NSDMYVC"/>
<dbReference type="OrthoDB" id="3900342at2759"/>
<proteinExistence type="predicted"/>
<reference evidence="11" key="1">
    <citation type="submission" date="2005-09" db="EMBL/GenBank/DDBJ databases">
        <title>Annotation of the Aspergillus terreus NIH2624 genome.</title>
        <authorList>
            <person name="Birren B.W."/>
            <person name="Lander E.S."/>
            <person name="Galagan J.E."/>
            <person name="Nusbaum C."/>
            <person name="Devon K."/>
            <person name="Henn M."/>
            <person name="Ma L.-J."/>
            <person name="Jaffe D.B."/>
            <person name="Butler J."/>
            <person name="Alvarez P."/>
            <person name="Gnerre S."/>
            <person name="Grabherr M."/>
            <person name="Kleber M."/>
            <person name="Mauceli E.W."/>
            <person name="Brockman W."/>
            <person name="Rounsley S."/>
            <person name="Young S.K."/>
            <person name="LaButti K."/>
            <person name="Pushparaj V."/>
            <person name="DeCaprio D."/>
            <person name="Crawford M."/>
            <person name="Koehrsen M."/>
            <person name="Engels R."/>
            <person name="Montgomery P."/>
            <person name="Pearson M."/>
            <person name="Howarth C."/>
            <person name="Larson L."/>
            <person name="Luoma S."/>
            <person name="White J."/>
            <person name="Alvarado L."/>
            <person name="Kodira C.D."/>
            <person name="Zeng Q."/>
            <person name="Oleary S."/>
            <person name="Yandava C."/>
            <person name="Denning D.W."/>
            <person name="Nierman W.C."/>
            <person name="Milne T."/>
            <person name="Madden K."/>
        </authorList>
    </citation>
    <scope>NUCLEOTIDE SEQUENCE [LARGE SCALE GENOMIC DNA]</scope>
    <source>
        <strain evidence="11">NIH 2624 / FGSC A1156</strain>
    </source>
</reference>
<keyword evidence="5 8" id="KW-1133">Transmembrane helix</keyword>
<evidence type="ECO:0000256" key="6">
    <source>
        <dbReference type="ARBA" id="ARBA00023136"/>
    </source>
</evidence>
<feature type="transmembrane region" description="Helical" evidence="8">
    <location>
        <begin position="481"/>
        <end position="500"/>
    </location>
</feature>